<evidence type="ECO:0000256" key="1">
    <source>
        <dbReference type="SAM" id="MobiDB-lite"/>
    </source>
</evidence>
<dbReference type="GO" id="GO:0005524">
    <property type="term" value="F:ATP binding"/>
    <property type="evidence" value="ECO:0007669"/>
    <property type="project" value="InterPro"/>
</dbReference>
<dbReference type="RefSeq" id="XP_064708219.1">
    <property type="nucleotide sequence ID" value="XM_064855559.1"/>
</dbReference>
<feature type="region of interest" description="Disordered" evidence="1">
    <location>
        <begin position="157"/>
        <end position="217"/>
    </location>
</feature>
<dbReference type="PANTHER" id="PTHR30448">
    <property type="entry name" value="RNASE ADAPTER PROTEIN RAPZ"/>
    <property type="match status" value="1"/>
</dbReference>
<feature type="domain" description="RapZ C-terminal" evidence="2">
    <location>
        <begin position="31"/>
        <end position="153"/>
    </location>
</feature>
<evidence type="ECO:0000259" key="2">
    <source>
        <dbReference type="Pfam" id="PF22740"/>
    </source>
</evidence>
<reference evidence="3 4" key="1">
    <citation type="submission" date="2023-08" db="EMBL/GenBank/DDBJ databases">
        <title>Black Yeasts Isolated from many extreme environments.</title>
        <authorList>
            <person name="Coleine C."/>
            <person name="Stajich J.E."/>
            <person name="Selbmann L."/>
        </authorList>
    </citation>
    <scope>NUCLEOTIDE SEQUENCE [LARGE SCALE GENOMIC DNA]</scope>
    <source>
        <strain evidence="3 4">CCFEE 5792</strain>
    </source>
</reference>
<dbReference type="InterPro" id="IPR005337">
    <property type="entry name" value="RapZ-like"/>
</dbReference>
<accession>A0AAV9NFD5</accession>
<evidence type="ECO:0000313" key="3">
    <source>
        <dbReference type="EMBL" id="KAK5056503.1"/>
    </source>
</evidence>
<dbReference type="PANTHER" id="PTHR30448:SF0">
    <property type="entry name" value="RNASE ADAPTER PROTEIN RAPZ"/>
    <property type="match status" value="1"/>
</dbReference>
<protein>
    <recommendedName>
        <fullName evidence="2">RapZ C-terminal domain-containing protein</fullName>
    </recommendedName>
</protein>
<name>A0AAV9NFD5_9EURO</name>
<comment type="caution">
    <text evidence="3">The sequence shown here is derived from an EMBL/GenBank/DDBJ whole genome shotgun (WGS) entry which is preliminary data.</text>
</comment>
<dbReference type="Proteomes" id="UP001358417">
    <property type="component" value="Unassembled WGS sequence"/>
</dbReference>
<dbReference type="Pfam" id="PF22740">
    <property type="entry name" value="PapZ_C"/>
    <property type="match status" value="1"/>
</dbReference>
<organism evidence="3 4">
    <name type="scientific">Exophiala bonariae</name>
    <dbReference type="NCBI Taxonomy" id="1690606"/>
    <lineage>
        <taxon>Eukaryota</taxon>
        <taxon>Fungi</taxon>
        <taxon>Dikarya</taxon>
        <taxon>Ascomycota</taxon>
        <taxon>Pezizomycotina</taxon>
        <taxon>Eurotiomycetes</taxon>
        <taxon>Chaetothyriomycetidae</taxon>
        <taxon>Chaetothyriales</taxon>
        <taxon>Herpotrichiellaceae</taxon>
        <taxon>Exophiala</taxon>
    </lineage>
</organism>
<dbReference type="InterPro" id="IPR053931">
    <property type="entry name" value="RapZ_C"/>
</dbReference>
<keyword evidence="4" id="KW-1185">Reference proteome</keyword>
<gene>
    <name evidence="3" type="ORF">LTR84_012034</name>
</gene>
<evidence type="ECO:0000313" key="4">
    <source>
        <dbReference type="Proteomes" id="UP001358417"/>
    </source>
</evidence>
<feature type="compositionally biased region" description="Basic and acidic residues" evidence="1">
    <location>
        <begin position="162"/>
        <end position="171"/>
    </location>
</feature>
<sequence>MDQDTTGRLEAEGGSSQLSPAWSSRALARQKLQIISYGHSNGPLQIPSGTEHLNFSVRDIENPPVRLRRTHTGLSARLRKEVMAGSYAKERLANICTIVNDRMAKMINEDNSNALVVGIMCEEGKHRSVAFAEELSRQIESRDWDIDVQHRDLGIVGNEDPGEMKTLHLDRPNLPSAKNFNSIGRKGKKQRDQERTQGRLSAQKFVGGYSEDHEDGG</sequence>
<dbReference type="AlphaFoldDB" id="A0AAV9NFD5"/>
<dbReference type="EMBL" id="JAVRRD010000007">
    <property type="protein sequence ID" value="KAK5056503.1"/>
    <property type="molecule type" value="Genomic_DNA"/>
</dbReference>
<proteinExistence type="predicted"/>
<feature type="region of interest" description="Disordered" evidence="1">
    <location>
        <begin position="1"/>
        <end position="22"/>
    </location>
</feature>
<feature type="compositionally biased region" description="Basic and acidic residues" evidence="1">
    <location>
        <begin position="1"/>
        <end position="11"/>
    </location>
</feature>
<dbReference type="GeneID" id="89980181"/>